<evidence type="ECO:0000313" key="1">
    <source>
        <dbReference type="EMBL" id="CBK43311.1"/>
    </source>
</evidence>
<proteinExistence type="predicted"/>
<dbReference type="EMBL" id="FP929003">
    <property type="protein sequence ID" value="CBK43311.1"/>
    <property type="molecule type" value="Genomic_DNA"/>
</dbReference>
<protein>
    <submittedName>
        <fullName evidence="1">Uncharacterized protein</fullName>
    </submittedName>
</protein>
<accession>D8PJ74</accession>
<dbReference type="HOGENOM" id="CLU_3286616_0_0_0"/>
<dbReference type="KEGG" id="nde:NIDE3632"/>
<keyword evidence="2" id="KW-1185">Reference proteome</keyword>
<dbReference type="AlphaFoldDB" id="D8PJ74"/>
<dbReference type="STRING" id="330214.NIDE3632"/>
<organism evidence="1 2">
    <name type="scientific">Nitrospira defluvii</name>
    <dbReference type="NCBI Taxonomy" id="330214"/>
    <lineage>
        <taxon>Bacteria</taxon>
        <taxon>Pseudomonadati</taxon>
        <taxon>Nitrospirota</taxon>
        <taxon>Nitrospiria</taxon>
        <taxon>Nitrospirales</taxon>
        <taxon>Nitrospiraceae</taxon>
        <taxon>Nitrospira</taxon>
    </lineage>
</organism>
<gene>
    <name evidence="1" type="ORF">NIDE3632</name>
</gene>
<reference evidence="1 2" key="1">
    <citation type="journal article" date="2010" name="Proc. Natl. Acad. Sci. U.S.A.">
        <title>A Nitrospira metagenome illuminates the physiology and evolution of globally important nitrite-oxidizing bacteria.</title>
        <authorList>
            <person name="Lucker S."/>
            <person name="Wagner M."/>
            <person name="Maixner F."/>
            <person name="Pelletier E."/>
            <person name="Koch H."/>
            <person name="Vacherie B."/>
            <person name="Rattei T."/>
            <person name="Sinninghe Damste J."/>
            <person name="Spieck E."/>
            <person name="Le Paslier D."/>
            <person name="Daims H."/>
        </authorList>
    </citation>
    <scope>NUCLEOTIDE SEQUENCE [LARGE SCALE GENOMIC DNA]</scope>
</reference>
<evidence type="ECO:0000313" key="2">
    <source>
        <dbReference type="Proteomes" id="UP000001660"/>
    </source>
</evidence>
<name>D8PJ74_9BACT</name>
<dbReference type="Proteomes" id="UP000001660">
    <property type="component" value="Chromosome"/>
</dbReference>
<sequence>MARFYLDAFVLAQKILKQYSGYPVIVAARKHAIGLDRPSM</sequence>